<comment type="caution">
    <text evidence="1">The sequence shown here is derived from an EMBL/GenBank/DDBJ whole genome shotgun (WGS) entry which is preliminary data.</text>
</comment>
<sequence>MLAPIGYVKFMFEPTSLSSIGCAVRVHIRQGQPTDGGMGEIKPAKPAPIAASDQMAGGAEVLIDRVFARARAAGDHGQ</sequence>
<proteinExistence type="predicted"/>
<reference evidence="1 2" key="1">
    <citation type="submission" date="2021-05" db="EMBL/GenBank/DDBJ databases">
        <title>Roseococcus sp. XZZS9, whole genome shotgun sequencing project.</title>
        <authorList>
            <person name="Zhao G."/>
            <person name="Shen L."/>
        </authorList>
    </citation>
    <scope>NUCLEOTIDE SEQUENCE [LARGE SCALE GENOMIC DNA]</scope>
    <source>
        <strain evidence="1 2">XZZS9</strain>
    </source>
</reference>
<evidence type="ECO:0000313" key="1">
    <source>
        <dbReference type="EMBL" id="MBS7812210.1"/>
    </source>
</evidence>
<gene>
    <name evidence="1" type="ORF">KHU32_14760</name>
</gene>
<dbReference type="RefSeq" id="WP_213670836.1">
    <property type="nucleotide sequence ID" value="NZ_JAHCDA010000002.1"/>
</dbReference>
<dbReference type="Proteomes" id="UP000766336">
    <property type="component" value="Unassembled WGS sequence"/>
</dbReference>
<protein>
    <submittedName>
        <fullName evidence="1">Uncharacterized protein</fullName>
    </submittedName>
</protein>
<name>A0ABS5QGY3_9PROT</name>
<dbReference type="EMBL" id="JAHCDA010000002">
    <property type="protein sequence ID" value="MBS7812210.1"/>
    <property type="molecule type" value="Genomic_DNA"/>
</dbReference>
<keyword evidence="2" id="KW-1185">Reference proteome</keyword>
<accession>A0ABS5QGY3</accession>
<organism evidence="1 2">
    <name type="scientific">Roseococcus pinisoli</name>
    <dbReference type="NCBI Taxonomy" id="2835040"/>
    <lineage>
        <taxon>Bacteria</taxon>
        <taxon>Pseudomonadati</taxon>
        <taxon>Pseudomonadota</taxon>
        <taxon>Alphaproteobacteria</taxon>
        <taxon>Acetobacterales</taxon>
        <taxon>Roseomonadaceae</taxon>
        <taxon>Roseococcus</taxon>
    </lineage>
</organism>
<evidence type="ECO:0000313" key="2">
    <source>
        <dbReference type="Proteomes" id="UP000766336"/>
    </source>
</evidence>